<dbReference type="AlphaFoldDB" id="F5L3G8"/>
<keyword evidence="1" id="KW-1133">Transmembrane helix</keyword>
<evidence type="ECO:0000256" key="1">
    <source>
        <dbReference type="SAM" id="Phobius"/>
    </source>
</evidence>
<name>F5L3G8_CALTT</name>
<keyword evidence="1" id="KW-0812">Transmembrane</keyword>
<dbReference type="EMBL" id="AFCE01000044">
    <property type="protein sequence ID" value="EGL84113.1"/>
    <property type="molecule type" value="Genomic_DNA"/>
</dbReference>
<organism evidence="2 3">
    <name type="scientific">Caldalkalibacillus thermarum (strain TA2.A1)</name>
    <dbReference type="NCBI Taxonomy" id="986075"/>
    <lineage>
        <taxon>Bacteria</taxon>
        <taxon>Bacillati</taxon>
        <taxon>Bacillota</taxon>
        <taxon>Bacilli</taxon>
        <taxon>Bacillales</taxon>
        <taxon>Bacillaceae</taxon>
        <taxon>Caldalkalibacillus</taxon>
    </lineage>
</organism>
<accession>F5L3G8</accession>
<comment type="caution">
    <text evidence="2">The sequence shown here is derived from an EMBL/GenBank/DDBJ whole genome shotgun (WGS) entry which is preliminary data.</text>
</comment>
<evidence type="ECO:0000313" key="3">
    <source>
        <dbReference type="Proteomes" id="UP000010716"/>
    </source>
</evidence>
<feature type="transmembrane region" description="Helical" evidence="1">
    <location>
        <begin position="9"/>
        <end position="29"/>
    </location>
</feature>
<gene>
    <name evidence="2" type="ORF">CathTA2_0329</name>
</gene>
<reference evidence="2 3" key="1">
    <citation type="journal article" date="2011" name="J. Bacteriol.">
        <title>Draft genome sequence of the thermoalkaliphilic Caldalkalibacillus thermarum strain TA2.A1.</title>
        <authorList>
            <person name="Kalamorz F."/>
            <person name="Keis S."/>
            <person name="McMillan D.G."/>
            <person name="Olsson K."/>
            <person name="Stanton J.A."/>
            <person name="Stockwell P."/>
            <person name="Black M.A."/>
            <person name="Klingeman D.M."/>
            <person name="Land M.L."/>
            <person name="Han C.S."/>
            <person name="Martin S.L."/>
            <person name="Becher S.A."/>
            <person name="Peddie C.J."/>
            <person name="Morgan H.W."/>
            <person name="Matthies D."/>
            <person name="Preiss L."/>
            <person name="Meier T."/>
            <person name="Brown S.D."/>
            <person name="Cook G.M."/>
        </authorList>
    </citation>
    <scope>NUCLEOTIDE SEQUENCE [LARGE SCALE GENOMIC DNA]</scope>
    <source>
        <strain evidence="2 3">TA2.A1</strain>
    </source>
</reference>
<protein>
    <submittedName>
        <fullName evidence="2">Uncharacterized protein</fullName>
    </submittedName>
</protein>
<sequence length="30" mass="3478">MVFKILSRILLIVSMVFVLSGLIYLFFFAP</sequence>
<dbReference type="Proteomes" id="UP000010716">
    <property type="component" value="Unassembled WGS sequence"/>
</dbReference>
<proteinExistence type="predicted"/>
<keyword evidence="1" id="KW-0472">Membrane</keyword>
<evidence type="ECO:0000313" key="2">
    <source>
        <dbReference type="EMBL" id="EGL84113.1"/>
    </source>
</evidence>